<protein>
    <submittedName>
        <fullName evidence="1">Uncharacterized protein</fullName>
    </submittedName>
</protein>
<proteinExistence type="predicted"/>
<organism evidence="1 2">
    <name type="scientific">Burkholderia phage BcepSauron</name>
    <dbReference type="NCBI Taxonomy" id="2530033"/>
    <lineage>
        <taxon>Viruses</taxon>
        <taxon>Duplodnaviria</taxon>
        <taxon>Heunggongvirae</taxon>
        <taxon>Uroviricota</taxon>
        <taxon>Caudoviricetes</taxon>
        <taxon>Sarumanvirus</taxon>
        <taxon>Sarumanvirus bcepsauron</taxon>
    </lineage>
</organism>
<reference evidence="1 2" key="1">
    <citation type="submission" date="2019-02" db="EMBL/GenBank/DDBJ databases">
        <title>Complete genome sequence of Burkholderia cenocepacia phage BcepSauron.</title>
        <authorList>
            <person name="Park K."/>
            <person name="Gonzalez C."/>
            <person name="Liu M."/>
            <person name="Gill J."/>
        </authorList>
    </citation>
    <scope>NUCLEOTIDE SEQUENCE [LARGE SCALE GENOMIC DNA]</scope>
</reference>
<dbReference type="EMBL" id="MK552141">
    <property type="protein sequence ID" value="QBQ74446.1"/>
    <property type="molecule type" value="Genomic_DNA"/>
</dbReference>
<evidence type="ECO:0000313" key="2">
    <source>
        <dbReference type="Proteomes" id="UP000301424"/>
    </source>
</evidence>
<evidence type="ECO:0000313" key="1">
    <source>
        <dbReference type="EMBL" id="QBQ74446.1"/>
    </source>
</evidence>
<gene>
    <name evidence="1" type="ORF">BcepSauron_066</name>
</gene>
<accession>A0A482MLS3</accession>
<sequence>MRAYDNGAFFTVQCTTADVEAFARKWPGFGPRVPITFQFDKRSGDLVDVHGSRDAHDPSGVRALSEDAQRYGAAKFAPPALRVVFRKFREGYVIAFFCNSAKDCNPGNVMSYMHTGQHGEVSRSLGRDLKLATPEEYAPLLAELRWVYHPRSVEPVKRLVA</sequence>
<dbReference type="Proteomes" id="UP000301424">
    <property type="component" value="Segment"/>
</dbReference>
<name>A0A482MLS3_9CAUD</name>
<keyword evidence="2" id="KW-1185">Reference proteome</keyword>